<reference evidence="2 3" key="1">
    <citation type="journal article" date="2019" name="Nat. Ecol. Evol.">
        <title>Megaphylogeny resolves global patterns of mushroom evolution.</title>
        <authorList>
            <person name="Varga T."/>
            <person name="Krizsan K."/>
            <person name="Foldi C."/>
            <person name="Dima B."/>
            <person name="Sanchez-Garcia M."/>
            <person name="Sanchez-Ramirez S."/>
            <person name="Szollosi G.J."/>
            <person name="Szarkandi J.G."/>
            <person name="Papp V."/>
            <person name="Albert L."/>
            <person name="Andreopoulos W."/>
            <person name="Angelini C."/>
            <person name="Antonin V."/>
            <person name="Barry K.W."/>
            <person name="Bougher N.L."/>
            <person name="Buchanan P."/>
            <person name="Buyck B."/>
            <person name="Bense V."/>
            <person name="Catcheside P."/>
            <person name="Chovatia M."/>
            <person name="Cooper J."/>
            <person name="Damon W."/>
            <person name="Desjardin D."/>
            <person name="Finy P."/>
            <person name="Geml J."/>
            <person name="Haridas S."/>
            <person name="Hughes K."/>
            <person name="Justo A."/>
            <person name="Karasinski D."/>
            <person name="Kautmanova I."/>
            <person name="Kiss B."/>
            <person name="Kocsube S."/>
            <person name="Kotiranta H."/>
            <person name="LaButti K.M."/>
            <person name="Lechner B.E."/>
            <person name="Liimatainen K."/>
            <person name="Lipzen A."/>
            <person name="Lukacs Z."/>
            <person name="Mihaltcheva S."/>
            <person name="Morgado L.N."/>
            <person name="Niskanen T."/>
            <person name="Noordeloos M.E."/>
            <person name="Ohm R.A."/>
            <person name="Ortiz-Santana B."/>
            <person name="Ovrebo C."/>
            <person name="Racz N."/>
            <person name="Riley R."/>
            <person name="Savchenko A."/>
            <person name="Shiryaev A."/>
            <person name="Soop K."/>
            <person name="Spirin V."/>
            <person name="Szebenyi C."/>
            <person name="Tomsovsky M."/>
            <person name="Tulloss R.E."/>
            <person name="Uehling J."/>
            <person name="Grigoriev I.V."/>
            <person name="Vagvolgyi C."/>
            <person name="Papp T."/>
            <person name="Martin F.M."/>
            <person name="Miettinen O."/>
            <person name="Hibbett D.S."/>
            <person name="Nagy L.G."/>
        </authorList>
    </citation>
    <scope>NUCLEOTIDE SEQUENCE [LARGE SCALE GENOMIC DNA]</scope>
    <source>
        <strain evidence="2 3">CBS 121175</strain>
    </source>
</reference>
<dbReference type="AlphaFoldDB" id="A0A5C3KLQ4"/>
<name>A0A5C3KLQ4_COPMA</name>
<evidence type="ECO:0000259" key="1">
    <source>
        <dbReference type="Pfam" id="PF14214"/>
    </source>
</evidence>
<evidence type="ECO:0000313" key="2">
    <source>
        <dbReference type="EMBL" id="TFK20873.1"/>
    </source>
</evidence>
<proteinExistence type="predicted"/>
<dbReference type="Pfam" id="PF14214">
    <property type="entry name" value="Helitron_like_N"/>
    <property type="match status" value="1"/>
</dbReference>
<accession>A0A5C3KLQ4</accession>
<feature type="domain" description="Helitron helicase-like" evidence="1">
    <location>
        <begin position="23"/>
        <end position="180"/>
    </location>
</feature>
<organism evidence="2 3">
    <name type="scientific">Coprinopsis marcescibilis</name>
    <name type="common">Agaric fungus</name>
    <name type="synonym">Psathyrella marcescibilis</name>
    <dbReference type="NCBI Taxonomy" id="230819"/>
    <lineage>
        <taxon>Eukaryota</taxon>
        <taxon>Fungi</taxon>
        <taxon>Dikarya</taxon>
        <taxon>Basidiomycota</taxon>
        <taxon>Agaricomycotina</taxon>
        <taxon>Agaricomycetes</taxon>
        <taxon>Agaricomycetidae</taxon>
        <taxon>Agaricales</taxon>
        <taxon>Agaricineae</taxon>
        <taxon>Psathyrellaceae</taxon>
        <taxon>Coprinopsis</taxon>
    </lineage>
</organism>
<dbReference type="STRING" id="230819.A0A5C3KLQ4"/>
<dbReference type="EMBL" id="ML210285">
    <property type="protein sequence ID" value="TFK20873.1"/>
    <property type="molecule type" value="Genomic_DNA"/>
</dbReference>
<dbReference type="Proteomes" id="UP000307440">
    <property type="component" value="Unassembled WGS sequence"/>
</dbReference>
<gene>
    <name evidence="2" type="ORF">FA15DRAFT_598952</name>
</gene>
<sequence length="182" mass="20961">MGKEVLVRKFIQKYYLNLNINKDFYFPMIAFNHEQVKSNVSGSYIIAKWSQFNSIAERIHEMDTEVLKNISNKLSSGETFRPESEAEKQCFKLIEDLDHVTTFTKGSITSKKHIHNEIWSLISLKGSPSWFITLSPADSRHPICLYFAGPAGKFKHKILSSTERDKLIMKNPTAAAHFFFIL</sequence>
<dbReference type="OrthoDB" id="3254930at2759"/>
<evidence type="ECO:0000313" key="3">
    <source>
        <dbReference type="Proteomes" id="UP000307440"/>
    </source>
</evidence>
<keyword evidence="3" id="KW-1185">Reference proteome</keyword>
<dbReference type="InterPro" id="IPR025476">
    <property type="entry name" value="Helitron_helicase-like"/>
</dbReference>
<protein>
    <recommendedName>
        <fullName evidence="1">Helitron helicase-like domain-containing protein</fullName>
    </recommendedName>
</protein>